<protein>
    <submittedName>
        <fullName evidence="2">Uncharacterized protein</fullName>
    </submittedName>
</protein>
<keyword evidence="1" id="KW-0349">Heme</keyword>
<organism evidence="2 3">
    <name type="scientific">Candidula unifasciata</name>
    <dbReference type="NCBI Taxonomy" id="100452"/>
    <lineage>
        <taxon>Eukaryota</taxon>
        <taxon>Metazoa</taxon>
        <taxon>Spiralia</taxon>
        <taxon>Lophotrochozoa</taxon>
        <taxon>Mollusca</taxon>
        <taxon>Gastropoda</taxon>
        <taxon>Heterobranchia</taxon>
        <taxon>Euthyneura</taxon>
        <taxon>Panpulmonata</taxon>
        <taxon>Eupulmonata</taxon>
        <taxon>Stylommatophora</taxon>
        <taxon>Helicina</taxon>
        <taxon>Helicoidea</taxon>
        <taxon>Geomitridae</taxon>
        <taxon>Candidula</taxon>
    </lineage>
</organism>
<proteinExistence type="predicted"/>
<dbReference type="GO" id="GO:0046872">
    <property type="term" value="F:metal ion binding"/>
    <property type="evidence" value="ECO:0007669"/>
    <property type="project" value="UniProtKB-KW"/>
</dbReference>
<keyword evidence="3" id="KW-1185">Reference proteome</keyword>
<sequence length="356" mass="40289">ENMPRIYSITGELLPSPRMISWKLHPDQTGHDNNTMLVMQMGQFIDHDISHAPVLTDTNFSVRCCGVLPDKRLPDCFPIDIPPGDPVFSNCMEFFRSLPTMDEDGNTLNPREQKNSLTSFIDGSGVYGSDLKTYNRIRSENGKGMFLNTRLVQGQERLPLHPDPSPASCVSSNTSVSYCQLAGDNRVNEQPGLGSIHLLFHLHHNHIVRLLVDGILQKRGQPSSPQEIRKFVKESPDNMKETVFQEARKILGGIIQKITYCDWLPMILGPYLIEKFQLGCSRRSRYNPDVDPRVANSFLAAALRFGHTLIPNVYNFGDKKIHLKDSFNIPDASIRYFDNIIQCLIKEGSDEAYDRL</sequence>
<feature type="binding site" description="axial binding residue" evidence="1">
    <location>
        <position position="307"/>
    </location>
    <ligand>
        <name>heme b</name>
        <dbReference type="ChEBI" id="CHEBI:60344"/>
    </ligand>
    <ligandPart>
        <name>Fe</name>
        <dbReference type="ChEBI" id="CHEBI:18248"/>
    </ligandPart>
</feature>
<reference evidence="2" key="1">
    <citation type="submission" date="2021-04" db="EMBL/GenBank/DDBJ databases">
        <authorList>
            <consortium name="Molecular Ecology Group"/>
        </authorList>
    </citation>
    <scope>NUCLEOTIDE SEQUENCE</scope>
</reference>
<gene>
    <name evidence="2" type="ORF">CUNI_LOCUS9269</name>
</gene>
<accession>A0A8S3Z9F2</accession>
<dbReference type="Pfam" id="PF03098">
    <property type="entry name" value="An_peroxidase"/>
    <property type="match status" value="1"/>
</dbReference>
<dbReference type="PRINTS" id="PR00457">
    <property type="entry name" value="ANPEROXIDASE"/>
</dbReference>
<dbReference type="EMBL" id="CAJHNH020001593">
    <property type="protein sequence ID" value="CAG5123711.1"/>
    <property type="molecule type" value="Genomic_DNA"/>
</dbReference>
<name>A0A8S3Z9F2_9EUPU</name>
<dbReference type="OrthoDB" id="6041875at2759"/>
<dbReference type="AlphaFoldDB" id="A0A8S3Z9F2"/>
<dbReference type="InterPro" id="IPR010255">
    <property type="entry name" value="Haem_peroxidase_sf"/>
</dbReference>
<dbReference type="GO" id="GO:0020037">
    <property type="term" value="F:heme binding"/>
    <property type="evidence" value="ECO:0007669"/>
    <property type="project" value="InterPro"/>
</dbReference>
<dbReference type="Proteomes" id="UP000678393">
    <property type="component" value="Unassembled WGS sequence"/>
</dbReference>
<keyword evidence="1" id="KW-0408">Iron</keyword>
<comment type="caution">
    <text evidence="2">The sequence shown here is derived from an EMBL/GenBank/DDBJ whole genome shotgun (WGS) entry which is preliminary data.</text>
</comment>
<dbReference type="PROSITE" id="PS50292">
    <property type="entry name" value="PEROXIDASE_3"/>
    <property type="match status" value="1"/>
</dbReference>
<evidence type="ECO:0000313" key="2">
    <source>
        <dbReference type="EMBL" id="CAG5123711.1"/>
    </source>
</evidence>
<dbReference type="Gene3D" id="1.10.640.10">
    <property type="entry name" value="Haem peroxidase domain superfamily, animal type"/>
    <property type="match status" value="1"/>
</dbReference>
<feature type="non-terminal residue" evidence="2">
    <location>
        <position position="1"/>
    </location>
</feature>
<dbReference type="InterPro" id="IPR019791">
    <property type="entry name" value="Haem_peroxidase_animal"/>
</dbReference>
<keyword evidence="1" id="KW-0479">Metal-binding</keyword>
<feature type="non-terminal residue" evidence="2">
    <location>
        <position position="356"/>
    </location>
</feature>
<evidence type="ECO:0000313" key="3">
    <source>
        <dbReference type="Proteomes" id="UP000678393"/>
    </source>
</evidence>
<dbReference type="PANTHER" id="PTHR11475:SF134">
    <property type="entry name" value="LD42267P"/>
    <property type="match status" value="1"/>
</dbReference>
<dbReference type="GO" id="GO:0006979">
    <property type="term" value="P:response to oxidative stress"/>
    <property type="evidence" value="ECO:0007669"/>
    <property type="project" value="InterPro"/>
</dbReference>
<evidence type="ECO:0000256" key="1">
    <source>
        <dbReference type="PIRSR" id="PIRSR619791-2"/>
    </source>
</evidence>
<dbReference type="PANTHER" id="PTHR11475">
    <property type="entry name" value="OXIDASE/PEROXIDASE"/>
    <property type="match status" value="1"/>
</dbReference>
<dbReference type="GO" id="GO:0004601">
    <property type="term" value="F:peroxidase activity"/>
    <property type="evidence" value="ECO:0007669"/>
    <property type="project" value="InterPro"/>
</dbReference>
<dbReference type="InterPro" id="IPR037120">
    <property type="entry name" value="Haem_peroxidase_sf_animal"/>
</dbReference>
<dbReference type="SUPFAM" id="SSF48113">
    <property type="entry name" value="Heme-dependent peroxidases"/>
    <property type="match status" value="1"/>
</dbReference>